<dbReference type="RefSeq" id="WP_137097696.1">
    <property type="nucleotide sequence ID" value="NZ_CP039865.1"/>
</dbReference>
<dbReference type="OrthoDB" id="8162793at2"/>
<dbReference type="InterPro" id="IPR025148">
    <property type="entry name" value="AtzG-like"/>
</dbReference>
<dbReference type="KEGG" id="paqt:E8L99_00375"/>
<accession>A0A4D7Q838</accession>
<proteinExistence type="predicted"/>
<organism evidence="1 2">
    <name type="scientific">Phreatobacter aquaticus</name>
    <dbReference type="NCBI Taxonomy" id="2570229"/>
    <lineage>
        <taxon>Bacteria</taxon>
        <taxon>Pseudomonadati</taxon>
        <taxon>Pseudomonadota</taxon>
        <taxon>Alphaproteobacteria</taxon>
        <taxon>Hyphomicrobiales</taxon>
        <taxon>Phreatobacteraceae</taxon>
        <taxon>Phreatobacter</taxon>
    </lineage>
</organism>
<keyword evidence="2" id="KW-1185">Reference proteome</keyword>
<gene>
    <name evidence="1" type="ORF">E8L99_00375</name>
</gene>
<evidence type="ECO:0000313" key="2">
    <source>
        <dbReference type="Proteomes" id="UP000298588"/>
    </source>
</evidence>
<evidence type="ECO:0000313" key="1">
    <source>
        <dbReference type="EMBL" id="QCK84360.1"/>
    </source>
</evidence>
<protein>
    <submittedName>
        <fullName evidence="1">DUF4089 domain-containing protein</fullName>
    </submittedName>
</protein>
<dbReference type="EMBL" id="CP039865">
    <property type="protein sequence ID" value="QCK84360.1"/>
    <property type="molecule type" value="Genomic_DNA"/>
</dbReference>
<dbReference type="Pfam" id="PF13318">
    <property type="entry name" value="AtzG-like"/>
    <property type="match status" value="1"/>
</dbReference>
<reference evidence="1 2" key="1">
    <citation type="submission" date="2019-04" db="EMBL/GenBank/DDBJ databases">
        <title>Phreatobacter aquaticus sp. nov.</title>
        <authorList>
            <person name="Choi A."/>
            <person name="Baek K."/>
        </authorList>
    </citation>
    <scope>NUCLEOTIDE SEQUENCE [LARGE SCALE GENOMIC DNA]</scope>
    <source>
        <strain evidence="1 2">NMCR1094</strain>
    </source>
</reference>
<name>A0A4D7Q838_9HYPH</name>
<dbReference type="Proteomes" id="UP000298588">
    <property type="component" value="Chromosome"/>
</dbReference>
<dbReference type="AlphaFoldDB" id="A0A4D7Q838"/>
<sequence length="65" mass="6980">MTLPDVSPDDAERLIDALAPVMGLTILPEQRPAVVFNLQVAIRLARLCEGEGLADHLEAAPVFEA</sequence>